<accession>A0AAN9R7U2</accession>
<comment type="caution">
    <text evidence="1">The sequence shown here is derived from an EMBL/GenBank/DDBJ whole genome shotgun (WGS) entry which is preliminary data.</text>
</comment>
<evidence type="ECO:0000313" key="1">
    <source>
        <dbReference type="EMBL" id="KAK7362406.1"/>
    </source>
</evidence>
<keyword evidence="2" id="KW-1185">Reference proteome</keyword>
<sequence length="139" mass="15965">MAVYDLSEASSAYLEIFNTRSFRRDWHHGDVRNVTNKKMRGVYDLHATLQVNACYTRPDVRKLTWFWGVDRLCLAMEVRETPCLLAHSCSLGFKTPNHGGFSSSSHTPKDPFFVEIRCPDLEGRSVPFPPLANVYAFFF</sequence>
<reference evidence="1 2" key="1">
    <citation type="submission" date="2024-01" db="EMBL/GenBank/DDBJ databases">
        <title>The genomes of 5 underutilized Papilionoideae crops provide insights into root nodulation and disease resistanc.</title>
        <authorList>
            <person name="Jiang F."/>
        </authorList>
    </citation>
    <scope>NUCLEOTIDE SEQUENCE [LARGE SCALE GENOMIC DNA]</scope>
    <source>
        <strain evidence="1">LVBAO_FW01</strain>
        <tissue evidence="1">Leaves</tissue>
    </source>
</reference>
<name>A0AAN9R7U2_CANGL</name>
<proteinExistence type="predicted"/>
<protein>
    <submittedName>
        <fullName evidence="1">Uncharacterized protein</fullName>
    </submittedName>
</protein>
<evidence type="ECO:0000313" key="2">
    <source>
        <dbReference type="Proteomes" id="UP001367508"/>
    </source>
</evidence>
<organism evidence="1 2">
    <name type="scientific">Canavalia gladiata</name>
    <name type="common">Sword bean</name>
    <name type="synonym">Dolichos gladiatus</name>
    <dbReference type="NCBI Taxonomy" id="3824"/>
    <lineage>
        <taxon>Eukaryota</taxon>
        <taxon>Viridiplantae</taxon>
        <taxon>Streptophyta</taxon>
        <taxon>Embryophyta</taxon>
        <taxon>Tracheophyta</taxon>
        <taxon>Spermatophyta</taxon>
        <taxon>Magnoliopsida</taxon>
        <taxon>eudicotyledons</taxon>
        <taxon>Gunneridae</taxon>
        <taxon>Pentapetalae</taxon>
        <taxon>rosids</taxon>
        <taxon>fabids</taxon>
        <taxon>Fabales</taxon>
        <taxon>Fabaceae</taxon>
        <taxon>Papilionoideae</taxon>
        <taxon>50 kb inversion clade</taxon>
        <taxon>NPAAA clade</taxon>
        <taxon>indigoferoid/millettioid clade</taxon>
        <taxon>Phaseoleae</taxon>
        <taxon>Canavalia</taxon>
    </lineage>
</organism>
<dbReference type="EMBL" id="JAYMYQ010000001">
    <property type="protein sequence ID" value="KAK7362406.1"/>
    <property type="molecule type" value="Genomic_DNA"/>
</dbReference>
<gene>
    <name evidence="1" type="ORF">VNO77_04517</name>
</gene>
<dbReference type="Proteomes" id="UP001367508">
    <property type="component" value="Unassembled WGS sequence"/>
</dbReference>
<dbReference type="AlphaFoldDB" id="A0AAN9R7U2"/>